<reference evidence="5 6" key="1">
    <citation type="submission" date="2019-04" db="EMBL/GenBank/DDBJ databases">
        <authorList>
            <consortium name="Wellcome Sanger Institute Data Sharing"/>
        </authorList>
    </citation>
    <scope>NUCLEOTIDE SEQUENCE [LARGE SCALE GENOMIC DNA]</scope>
</reference>
<reference evidence="5" key="2">
    <citation type="submission" date="2025-08" db="UniProtKB">
        <authorList>
            <consortium name="Ensembl"/>
        </authorList>
    </citation>
    <scope>IDENTIFICATION</scope>
</reference>
<evidence type="ECO:0000313" key="6">
    <source>
        <dbReference type="Proteomes" id="UP000694397"/>
    </source>
</evidence>
<organism evidence="5 6">
    <name type="scientific">Scleropages formosus</name>
    <name type="common">Asian bonytongue</name>
    <name type="synonym">Osteoglossum formosum</name>
    <dbReference type="NCBI Taxonomy" id="113540"/>
    <lineage>
        <taxon>Eukaryota</taxon>
        <taxon>Metazoa</taxon>
        <taxon>Chordata</taxon>
        <taxon>Craniata</taxon>
        <taxon>Vertebrata</taxon>
        <taxon>Euteleostomi</taxon>
        <taxon>Actinopterygii</taxon>
        <taxon>Neopterygii</taxon>
        <taxon>Teleostei</taxon>
        <taxon>Osteoglossocephala</taxon>
        <taxon>Osteoglossomorpha</taxon>
        <taxon>Osteoglossiformes</taxon>
        <taxon>Osteoglossidae</taxon>
        <taxon>Scleropages</taxon>
    </lineage>
</organism>
<feature type="chain" id="PRO_5034036517" description="Ig-like domain-containing protein" evidence="3">
    <location>
        <begin position="22"/>
        <end position="248"/>
    </location>
</feature>
<reference evidence="5" key="3">
    <citation type="submission" date="2025-09" db="UniProtKB">
        <authorList>
            <consortium name="Ensembl"/>
        </authorList>
    </citation>
    <scope>IDENTIFICATION</scope>
</reference>
<dbReference type="InterPro" id="IPR013106">
    <property type="entry name" value="Ig_V-set"/>
</dbReference>
<evidence type="ECO:0000256" key="1">
    <source>
        <dbReference type="ARBA" id="ARBA00022729"/>
    </source>
</evidence>
<evidence type="ECO:0000259" key="4">
    <source>
        <dbReference type="PROSITE" id="PS50835"/>
    </source>
</evidence>
<feature type="domain" description="Ig-like" evidence="4">
    <location>
        <begin position="27"/>
        <end position="129"/>
    </location>
</feature>
<keyword evidence="2" id="KW-0391">Immunity</keyword>
<dbReference type="AlphaFoldDB" id="A0A8C9TIR8"/>
<feature type="signal peptide" evidence="3">
    <location>
        <begin position="1"/>
        <end position="21"/>
    </location>
</feature>
<dbReference type="Pfam" id="PF07686">
    <property type="entry name" value="V-set"/>
    <property type="match status" value="1"/>
</dbReference>
<dbReference type="GeneTree" id="ENSGT00940000177531"/>
<name>A0A8C9TIR8_SCLFO</name>
<dbReference type="PANTHER" id="PTHR23268">
    <property type="entry name" value="T-CELL RECEPTOR BETA CHAIN"/>
    <property type="match status" value="1"/>
</dbReference>
<dbReference type="SUPFAM" id="SSF48726">
    <property type="entry name" value="Immunoglobulin"/>
    <property type="match status" value="1"/>
</dbReference>
<dbReference type="InterPro" id="IPR003599">
    <property type="entry name" value="Ig_sub"/>
</dbReference>
<keyword evidence="1 3" id="KW-0732">Signal</keyword>
<evidence type="ECO:0000256" key="2">
    <source>
        <dbReference type="ARBA" id="ARBA00022859"/>
    </source>
</evidence>
<evidence type="ECO:0000313" key="5">
    <source>
        <dbReference type="Ensembl" id="ENSSFOP00015052347.1"/>
    </source>
</evidence>
<dbReference type="Gene3D" id="2.60.40.10">
    <property type="entry name" value="Immunoglobulins"/>
    <property type="match status" value="1"/>
</dbReference>
<protein>
    <recommendedName>
        <fullName evidence="4">Ig-like domain-containing protein</fullName>
    </recommendedName>
</protein>
<dbReference type="PANTHER" id="PTHR23268:SF102">
    <property type="entry name" value="IMMUNOGLOBULIN V-SET DOMAIN-CONTAINING PROTEIN"/>
    <property type="match status" value="1"/>
</dbReference>
<keyword evidence="6" id="KW-1185">Reference proteome</keyword>
<dbReference type="GO" id="GO:0002376">
    <property type="term" value="P:immune system process"/>
    <property type="evidence" value="ECO:0007669"/>
    <property type="project" value="UniProtKB-KW"/>
</dbReference>
<dbReference type="GO" id="GO:0007166">
    <property type="term" value="P:cell surface receptor signaling pathway"/>
    <property type="evidence" value="ECO:0007669"/>
    <property type="project" value="TreeGrafter"/>
</dbReference>
<dbReference type="InterPro" id="IPR013783">
    <property type="entry name" value="Ig-like_fold"/>
</dbReference>
<dbReference type="InterPro" id="IPR007110">
    <property type="entry name" value="Ig-like_dom"/>
</dbReference>
<dbReference type="InterPro" id="IPR050413">
    <property type="entry name" value="TCR_beta_variable"/>
</dbReference>
<dbReference type="Proteomes" id="UP000694397">
    <property type="component" value="Chromosome 15"/>
</dbReference>
<dbReference type="GO" id="GO:0005886">
    <property type="term" value="C:plasma membrane"/>
    <property type="evidence" value="ECO:0007669"/>
    <property type="project" value="TreeGrafter"/>
</dbReference>
<dbReference type="Ensembl" id="ENSSFOT00015042737.1">
    <property type="protein sequence ID" value="ENSSFOP00015052347.1"/>
    <property type="gene ID" value="ENSSFOG00015027118.1"/>
</dbReference>
<dbReference type="SMART" id="SM00409">
    <property type="entry name" value="IG"/>
    <property type="match status" value="1"/>
</dbReference>
<dbReference type="SMART" id="SM00406">
    <property type="entry name" value="IGv"/>
    <property type="match status" value="1"/>
</dbReference>
<sequence>MLRDTRTCGFLIFLLPCLTTGIKFQQPKFLTSKVEEKAEIHCSHDDKNYDFMLWYKQGKDSTALDLIGYGYNTGSPSYEENFSTRFTLARTAAEKGSLIIENLTAADTAVYFCAASKHSAVYLHTPVLNLTAWFSVLGYTSQMCLRTSGKPGCRPSHSPFIFTLYTVRPRGVRWHSGLDHSPAVRWVWGLSPTWEPHPDGRLKEALGLEGRHPRGQEAGRSGWSLWKTVIISGSKMSDAPTQDCSSGP</sequence>
<dbReference type="PROSITE" id="PS50835">
    <property type="entry name" value="IG_LIKE"/>
    <property type="match status" value="1"/>
</dbReference>
<accession>A0A8C9TIR8</accession>
<proteinExistence type="predicted"/>
<dbReference type="OrthoDB" id="9049585at2759"/>
<evidence type="ECO:0000256" key="3">
    <source>
        <dbReference type="SAM" id="SignalP"/>
    </source>
</evidence>
<dbReference type="InterPro" id="IPR036179">
    <property type="entry name" value="Ig-like_dom_sf"/>
</dbReference>